<organism evidence="1 2">
    <name type="scientific">Trichoderma parareesei</name>
    <name type="common">Filamentous fungus</name>
    <dbReference type="NCBI Taxonomy" id="858221"/>
    <lineage>
        <taxon>Eukaryota</taxon>
        <taxon>Fungi</taxon>
        <taxon>Dikarya</taxon>
        <taxon>Ascomycota</taxon>
        <taxon>Pezizomycotina</taxon>
        <taxon>Sordariomycetes</taxon>
        <taxon>Hypocreomycetidae</taxon>
        <taxon>Hypocreales</taxon>
        <taxon>Hypocreaceae</taxon>
        <taxon>Trichoderma</taxon>
    </lineage>
</organism>
<comment type="caution">
    <text evidence="1">The sequence shown here is derived from an EMBL/GenBank/DDBJ whole genome shotgun (WGS) entry which is preliminary data.</text>
</comment>
<dbReference type="AlphaFoldDB" id="A0A2H3A5A6"/>
<keyword evidence="2" id="KW-1185">Reference proteome</keyword>
<dbReference type="SUPFAM" id="SSF57850">
    <property type="entry name" value="RING/U-box"/>
    <property type="match status" value="1"/>
</dbReference>
<protein>
    <recommendedName>
        <fullName evidence="3">RING-type domain-containing protein</fullName>
    </recommendedName>
</protein>
<evidence type="ECO:0000313" key="1">
    <source>
        <dbReference type="EMBL" id="OTA07151.1"/>
    </source>
</evidence>
<reference evidence="1 2" key="1">
    <citation type="journal article" date="2015" name="Genome Announc.">
        <title>Genome sequence and annotation of Trichoderma parareesei, the ancestor of the cellulase producer Trichoderma reesei.</title>
        <authorList>
            <person name="Yang D."/>
            <person name="Pomraning K."/>
            <person name="Kopchinskiy A."/>
            <person name="Karimi Aghcheh R."/>
            <person name="Atanasova L."/>
            <person name="Chenthamara K."/>
            <person name="Baker S.E."/>
            <person name="Zhang R."/>
            <person name="Shen Q."/>
            <person name="Freitag M."/>
            <person name="Kubicek C.P."/>
            <person name="Druzhinina I.S."/>
        </authorList>
    </citation>
    <scope>NUCLEOTIDE SEQUENCE [LARGE SCALE GENOMIC DNA]</scope>
    <source>
        <strain evidence="1 2">CBS 125925</strain>
    </source>
</reference>
<name>A0A2H3A5A6_TRIPA</name>
<accession>A0A2H3A5A6</accession>
<dbReference type="Proteomes" id="UP000219286">
    <property type="component" value="Unassembled WGS sequence"/>
</dbReference>
<dbReference type="Gene3D" id="3.30.40.10">
    <property type="entry name" value="Zinc/RING finger domain, C3HC4 (zinc finger)"/>
    <property type="match status" value="1"/>
</dbReference>
<evidence type="ECO:0008006" key="3">
    <source>
        <dbReference type="Google" id="ProtNLM"/>
    </source>
</evidence>
<sequence length="105" mass="11815">MLPVGLLNEREDMVYGPFAYVLSCGHMFHDECLERHFKTASEEGRKLSCKACRASMECEHCGRKARVLELPKLISDEDDLDNVPMTVPEGGDLPPKCLRCRVSDS</sequence>
<proteinExistence type="predicted"/>
<dbReference type="EMBL" id="LFMI01000755">
    <property type="protein sequence ID" value="OTA07151.1"/>
    <property type="molecule type" value="Genomic_DNA"/>
</dbReference>
<gene>
    <name evidence="1" type="ORF">A9Z42_0080280</name>
</gene>
<evidence type="ECO:0000313" key="2">
    <source>
        <dbReference type="Proteomes" id="UP000219286"/>
    </source>
</evidence>
<dbReference type="InterPro" id="IPR013083">
    <property type="entry name" value="Znf_RING/FYVE/PHD"/>
</dbReference>